<organism evidence="2 3">
    <name type="scientific">Halobacillus trueperi</name>
    <dbReference type="NCBI Taxonomy" id="156205"/>
    <lineage>
        <taxon>Bacteria</taxon>
        <taxon>Bacillati</taxon>
        <taxon>Bacillota</taxon>
        <taxon>Bacilli</taxon>
        <taxon>Bacillales</taxon>
        <taxon>Bacillaceae</taxon>
        <taxon>Halobacillus</taxon>
    </lineage>
</organism>
<sequence length="69" mass="7625">MLGETPQDAVRGGSPRSRGKRVIPRSPHPLNKSLETESSSIGALMRLNNDKEITKIPRLMPKHQSGDSY</sequence>
<dbReference type="Proteomes" id="UP000256305">
    <property type="component" value="Unassembled WGS sequence"/>
</dbReference>
<dbReference type="AlphaFoldDB" id="A0A3E0JDU8"/>
<dbReference type="EMBL" id="QUAE01000001">
    <property type="protein sequence ID" value="REJ11125.1"/>
    <property type="molecule type" value="Genomic_DNA"/>
</dbReference>
<feature type="region of interest" description="Disordered" evidence="1">
    <location>
        <begin position="1"/>
        <end position="40"/>
    </location>
</feature>
<reference evidence="2 3" key="1">
    <citation type="submission" date="2018-08" db="EMBL/GenBank/DDBJ databases">
        <title>Genome sequence of Halobacillus trueperi KCTC 3686.</title>
        <authorList>
            <person name="Cho K.H."/>
            <person name="Kwak M.-J."/>
            <person name="Kim B.-Y."/>
            <person name="Chun J."/>
        </authorList>
    </citation>
    <scope>NUCLEOTIDE SEQUENCE [LARGE SCALE GENOMIC DNA]</scope>
    <source>
        <strain evidence="2 3">KCTC 3686</strain>
    </source>
</reference>
<comment type="caution">
    <text evidence="2">The sequence shown here is derived from an EMBL/GenBank/DDBJ whole genome shotgun (WGS) entry which is preliminary data.</text>
</comment>
<gene>
    <name evidence="2" type="ORF">DYE48_01645</name>
</gene>
<evidence type="ECO:0000313" key="3">
    <source>
        <dbReference type="Proteomes" id="UP000256305"/>
    </source>
</evidence>
<evidence type="ECO:0000313" key="2">
    <source>
        <dbReference type="EMBL" id="REJ11125.1"/>
    </source>
</evidence>
<proteinExistence type="predicted"/>
<protein>
    <submittedName>
        <fullName evidence="2">Uncharacterized protein</fullName>
    </submittedName>
</protein>
<keyword evidence="3" id="KW-1185">Reference proteome</keyword>
<name>A0A3E0JDU8_9BACI</name>
<evidence type="ECO:0000256" key="1">
    <source>
        <dbReference type="SAM" id="MobiDB-lite"/>
    </source>
</evidence>
<accession>A0A3E0JDU8</accession>